<accession>A0ABS5E7Y1</accession>
<evidence type="ECO:0000313" key="10">
    <source>
        <dbReference type="Proteomes" id="UP000677812"/>
    </source>
</evidence>
<evidence type="ECO:0000256" key="6">
    <source>
        <dbReference type="ARBA" id="ARBA00022825"/>
    </source>
</evidence>
<keyword evidence="10" id="KW-1185">Reference proteome</keyword>
<dbReference type="SUPFAM" id="SSF82171">
    <property type="entry name" value="DPP6 N-terminal domain-like"/>
    <property type="match status" value="1"/>
</dbReference>
<dbReference type="EMBL" id="JAGRQH010000005">
    <property type="protein sequence ID" value="MBR0560017.1"/>
    <property type="molecule type" value="Genomic_DNA"/>
</dbReference>
<dbReference type="InterPro" id="IPR029045">
    <property type="entry name" value="ClpP/crotonase-like_dom_sf"/>
</dbReference>
<sequence>MISSTFSVSHAATNDPNATGPHAAGSYFREPYLNGTTLLFSAEQSVWSVSAHGGTAQRLTSLPQPGHAVAPHPVSSPDGKWVAFLGNFDGPTEIYIMPSAGGTPKRITFENSARLKLIGWDKNAGILYSAPSPTGPYYNSIVAALDPETGRKTVYPLANINDAALSADGRWIYAVRFGLATTGDHMRSYRGGALSQLWRFDLRNGKEAERIGTRSANLVHPMPWRDRLIVLSDADNRFNLWSLATDGSDAQPLTHFTDDSVLEASISGDHVIFRKGPDLFDLDLTNNTTQLVPISVISDDAPRQAYWLSDPAKFLTSNAIAPKGNAAILTMRGHVVIAGVSPRRIVTIPTPDSIRLRLARATPDGKSILAFNDVSGESALWRFAADGSGAGEAIGKPSPTQPVLLVISPDGKYAAHTDMRGLLWLTDLTHKTESCVDDAVKDGTTSFDSVTWSADSKAIAFVRTRGSSLRRQIALFDLQSKKTTWVTDNRYESYTPVFSPDGHWLWFLSDRTFSLSNGSPWGDRNLGPAFPHRTGIYALALQNDVRFPFLAPTELDVEPTTPSKKQSDSKGEKAKAIPAISWSGLPSRLYQAPVSASDYRGLAASNDFLFTLDATGDDSAALKSIHIDNKEHKTETYAPDVDDFDLSADGKTLLTFTERKNGPPSLLLLPAGAKKPDDMTGVNINLAPVHFHISPMQEWHDEFIDAWRLHRDHYFDRHLQGVDWNGVRAHFEPLLNRLGDRSDLDDLLGQMVAEIGAMHSQIHPAQNDDAPASRFIAGLGAATERQENGFRIIHIYEADKDLPDQQSPLAMPGVDAQNNDVITAINGQSTKDAPDISPLLEDQAGKQVLLTLHRGDKEHKTVVVPVSWRAEKEMRARDWEVNRAEVVDRVSHGRIGYLHLQAMVGSDMEAFAREFYANIDKDGLIIDVRGNNGGNIDSWVLTQLMRRAWMFWSRYDNAPAIDMQQAFQGHLIVLSDEMTYSDGETFSQGIKSLHIASLLGERTAGAGVWLSDADHLVDNGMARTAENPYYDMNGHWLVENKGVSPDIEVENMPVATFHGQDQQLDAAISYLLKDMNEHPRSILKADPFPSDKTIMH</sequence>
<dbReference type="InterPro" id="IPR015943">
    <property type="entry name" value="WD40/YVTN_repeat-like_dom_sf"/>
</dbReference>
<keyword evidence="5 7" id="KW-0378">Hydrolase</keyword>
<dbReference type="SUPFAM" id="SSF69304">
    <property type="entry name" value="Tricorn protease N-terminal domain"/>
    <property type="match status" value="1"/>
</dbReference>
<dbReference type="Pfam" id="PF26550">
    <property type="entry name" value="Tricorn_2nd"/>
    <property type="match status" value="1"/>
</dbReference>
<evidence type="ECO:0000256" key="4">
    <source>
        <dbReference type="ARBA" id="ARBA00022670"/>
    </source>
</evidence>
<evidence type="ECO:0000313" key="9">
    <source>
        <dbReference type="EMBL" id="MBR0560017.1"/>
    </source>
</evidence>
<dbReference type="InterPro" id="IPR012393">
    <property type="entry name" value="Tricorn_protease"/>
</dbReference>
<dbReference type="PANTHER" id="PTHR43253:SF1">
    <property type="entry name" value="TRICORN PROTEASE HOMOLOG 2-RELATED"/>
    <property type="match status" value="1"/>
</dbReference>
<dbReference type="Pfam" id="PF14684">
    <property type="entry name" value="Tricorn_C1"/>
    <property type="match status" value="1"/>
</dbReference>
<protein>
    <recommendedName>
        <fullName evidence="7">Tricorn protease homolog</fullName>
        <ecNumber evidence="7">3.4.21.-</ecNumber>
    </recommendedName>
</protein>
<gene>
    <name evidence="9" type="ORF">KB213_08125</name>
</gene>
<keyword evidence="3 7" id="KW-0963">Cytoplasm</keyword>
<dbReference type="Pfam" id="PF14685">
    <property type="entry name" value="PDZ_Tricorn"/>
    <property type="match status" value="1"/>
</dbReference>
<dbReference type="Gene3D" id="2.120.10.60">
    <property type="entry name" value="Tricorn protease N-terminal domain"/>
    <property type="match status" value="1"/>
</dbReference>
<comment type="similarity">
    <text evidence="2 7">Belongs to the peptidase S41B family.</text>
</comment>
<organism evidence="9 10">
    <name type="scientific">Neokomagataea anthophila</name>
    <dbReference type="NCBI Taxonomy" id="2826925"/>
    <lineage>
        <taxon>Bacteria</taxon>
        <taxon>Pseudomonadati</taxon>
        <taxon>Pseudomonadota</taxon>
        <taxon>Alphaproteobacteria</taxon>
        <taxon>Acetobacterales</taxon>
        <taxon>Acetobacteraceae</taxon>
        <taxon>Neokomagataea</taxon>
    </lineage>
</organism>
<keyword evidence="6 7" id="KW-0720">Serine protease</keyword>
<feature type="domain" description="Tail specific protease" evidence="8">
    <location>
        <begin position="845"/>
        <end position="1050"/>
    </location>
</feature>
<dbReference type="InterPro" id="IPR029414">
    <property type="entry name" value="Tricorn_PDZ"/>
</dbReference>
<evidence type="ECO:0000256" key="2">
    <source>
        <dbReference type="ARBA" id="ARBA00008524"/>
    </source>
</evidence>
<dbReference type="PANTHER" id="PTHR43253">
    <property type="entry name" value="TRICORN PROTEASE HOMOLOG 2-RELATED"/>
    <property type="match status" value="1"/>
</dbReference>
<dbReference type="Pfam" id="PF26549">
    <property type="entry name" value="Tricorn_N"/>
    <property type="match status" value="1"/>
</dbReference>
<dbReference type="EC" id="3.4.21.-" evidence="7"/>
<keyword evidence="4 7" id="KW-0645">Protease</keyword>
<dbReference type="SUPFAM" id="SSF52096">
    <property type="entry name" value="ClpP/crotonase"/>
    <property type="match status" value="1"/>
</dbReference>
<dbReference type="InterPro" id="IPR005151">
    <property type="entry name" value="Tail-specific_protease"/>
</dbReference>
<evidence type="ECO:0000259" key="8">
    <source>
        <dbReference type="SMART" id="SM00245"/>
    </source>
</evidence>
<dbReference type="Gene3D" id="2.30.42.10">
    <property type="match status" value="1"/>
</dbReference>
<dbReference type="Gene3D" id="3.90.226.10">
    <property type="entry name" value="2-enoyl-CoA Hydratase, Chain A, domain 1"/>
    <property type="match status" value="1"/>
</dbReference>
<dbReference type="SUPFAM" id="SSF50156">
    <property type="entry name" value="PDZ domain-like"/>
    <property type="match status" value="1"/>
</dbReference>
<name>A0ABS5E7Y1_9PROT</name>
<evidence type="ECO:0000256" key="7">
    <source>
        <dbReference type="PIRNR" id="PIRNR036421"/>
    </source>
</evidence>
<evidence type="ECO:0000256" key="3">
    <source>
        <dbReference type="ARBA" id="ARBA00022490"/>
    </source>
</evidence>
<evidence type="ECO:0000256" key="1">
    <source>
        <dbReference type="ARBA" id="ARBA00004496"/>
    </source>
</evidence>
<comment type="function">
    <text evidence="7">Degrades oligopeptides.</text>
</comment>
<comment type="subcellular location">
    <subcellularLocation>
        <location evidence="1 7">Cytoplasm</location>
    </subcellularLocation>
</comment>
<dbReference type="InterPro" id="IPR036034">
    <property type="entry name" value="PDZ_sf"/>
</dbReference>
<dbReference type="Gene3D" id="3.30.750.44">
    <property type="match status" value="1"/>
</dbReference>
<dbReference type="Proteomes" id="UP000677812">
    <property type="component" value="Unassembled WGS sequence"/>
</dbReference>
<dbReference type="SMART" id="SM00245">
    <property type="entry name" value="TSPc"/>
    <property type="match status" value="1"/>
</dbReference>
<dbReference type="InterPro" id="IPR028204">
    <property type="entry name" value="Tricorn_C1"/>
</dbReference>
<dbReference type="Gene3D" id="2.130.10.10">
    <property type="entry name" value="YVTN repeat-like/Quinoprotein amine dehydrogenase"/>
    <property type="match status" value="1"/>
</dbReference>
<dbReference type="CDD" id="cd07562">
    <property type="entry name" value="Peptidase_S41_TRI"/>
    <property type="match status" value="1"/>
</dbReference>
<evidence type="ECO:0000256" key="5">
    <source>
        <dbReference type="ARBA" id="ARBA00022801"/>
    </source>
</evidence>
<dbReference type="Pfam" id="PF03572">
    <property type="entry name" value="Peptidase_S41"/>
    <property type="match status" value="1"/>
</dbReference>
<proteinExistence type="inferred from homology"/>
<comment type="caution">
    <text evidence="9">The sequence shown here is derived from an EMBL/GenBank/DDBJ whole genome shotgun (WGS) entry which is preliminary data.</text>
</comment>
<dbReference type="PIRSF" id="PIRSF036421">
    <property type="entry name" value="Tricorn_protease"/>
    <property type="match status" value="1"/>
</dbReference>
<reference evidence="9 10" key="1">
    <citation type="submission" date="2021-04" db="EMBL/GenBank/DDBJ databases">
        <title>The complete genome sequence of Neokomagataea sp. TBRC 2177.</title>
        <authorList>
            <person name="Charoenyingcharoen P."/>
            <person name="Yukphan P."/>
        </authorList>
    </citation>
    <scope>NUCLEOTIDE SEQUENCE [LARGE SCALE GENOMIC DNA]</scope>
    <source>
        <strain evidence="9 10">TBRC 2177</strain>
    </source>
</reference>